<dbReference type="Proteomes" id="UP000069443">
    <property type="component" value="Unassembled WGS sequence"/>
</dbReference>
<dbReference type="Pfam" id="PF00196">
    <property type="entry name" value="GerE"/>
    <property type="match status" value="1"/>
</dbReference>
<protein>
    <submittedName>
        <fullName evidence="5">Regulatory protein, LuxR</fullName>
    </submittedName>
</protein>
<evidence type="ECO:0000256" key="3">
    <source>
        <dbReference type="ARBA" id="ARBA00023163"/>
    </source>
</evidence>
<dbReference type="STRING" id="228230.RMCC_1583"/>
<reference evidence="6" key="1">
    <citation type="journal article" date="2016" name="Genome Announc.">
        <title>Draft Genome Sequences of Five Rapidly Growing Mycobacterium Species, M. thermoresistibile, M. fortuitum subsp. acetamidolyticum, M. canariasense, M. brisbanense, and M. novocastrense.</title>
        <authorList>
            <person name="Katahira K."/>
            <person name="Ogura Y."/>
            <person name="Gotoh Y."/>
            <person name="Hayashi T."/>
        </authorList>
    </citation>
    <scope>NUCLEOTIDE SEQUENCE [LARGE SCALE GENOMIC DNA]</scope>
    <source>
        <strain evidence="6">JCM15298</strain>
    </source>
</reference>
<dbReference type="PANTHER" id="PTHR44688:SF16">
    <property type="entry name" value="DNA-BINDING TRANSCRIPTIONAL ACTIVATOR DEVR_DOSR"/>
    <property type="match status" value="1"/>
</dbReference>
<dbReference type="GO" id="GO:0003677">
    <property type="term" value="F:DNA binding"/>
    <property type="evidence" value="ECO:0007669"/>
    <property type="project" value="UniProtKB-KW"/>
</dbReference>
<dbReference type="Gene3D" id="1.10.10.10">
    <property type="entry name" value="Winged helix-like DNA-binding domain superfamily/Winged helix DNA-binding domain"/>
    <property type="match status" value="1"/>
</dbReference>
<proteinExistence type="predicted"/>
<dbReference type="InterPro" id="IPR036388">
    <property type="entry name" value="WH-like_DNA-bd_sf"/>
</dbReference>
<sequence>MGGGQTLWTENDVATRIDTRDYASIAADMVSTDTSVRVRGAIDFLRLEARCDTFLLAYKTPGVKGFSLIDSVGYSDATARYLSSDIQAKPEFHKQFADHTRIWDWDDVPEFPDSYSGAKVLRPEGFSNGFLMVLHDDAGDVVGICQGNMANSEFSARSRGIVETVRPLFTKYVGKMKVRANARLTPREQEILALVRGGLSNAEISHQLFLSPRTVGTHVERVLRKLGVANRVAAAVHATELELVDQHRAGAGAPVGRAAGF</sequence>
<feature type="domain" description="HTH luxR-type" evidence="4">
    <location>
        <begin position="177"/>
        <end position="242"/>
    </location>
</feature>
<keyword evidence="6" id="KW-1185">Reference proteome</keyword>
<dbReference type="GO" id="GO:0006355">
    <property type="term" value="P:regulation of DNA-templated transcription"/>
    <property type="evidence" value="ECO:0007669"/>
    <property type="project" value="InterPro"/>
</dbReference>
<dbReference type="SMART" id="SM00421">
    <property type="entry name" value="HTH_LUXR"/>
    <property type="match status" value="1"/>
</dbReference>
<dbReference type="InterPro" id="IPR016032">
    <property type="entry name" value="Sig_transdc_resp-reg_C-effctor"/>
</dbReference>
<evidence type="ECO:0000256" key="1">
    <source>
        <dbReference type="ARBA" id="ARBA00023015"/>
    </source>
</evidence>
<evidence type="ECO:0000256" key="2">
    <source>
        <dbReference type="ARBA" id="ARBA00023125"/>
    </source>
</evidence>
<keyword evidence="3" id="KW-0804">Transcription</keyword>
<accession>A0A100WAE7</accession>
<gene>
    <name evidence="5" type="ORF">RMCC_1583</name>
</gene>
<dbReference type="PRINTS" id="PR00038">
    <property type="entry name" value="HTHLUXR"/>
</dbReference>
<dbReference type="EMBL" id="BCSY01000035">
    <property type="protein sequence ID" value="GAS94617.1"/>
    <property type="molecule type" value="Genomic_DNA"/>
</dbReference>
<dbReference type="AlphaFoldDB" id="A0A100WAE7"/>
<organism evidence="5 6">
    <name type="scientific">Mycolicibacterium canariasense</name>
    <name type="common">Mycobacterium canariasense</name>
    <dbReference type="NCBI Taxonomy" id="228230"/>
    <lineage>
        <taxon>Bacteria</taxon>
        <taxon>Bacillati</taxon>
        <taxon>Actinomycetota</taxon>
        <taxon>Actinomycetes</taxon>
        <taxon>Mycobacteriales</taxon>
        <taxon>Mycobacteriaceae</taxon>
        <taxon>Mycolicibacterium</taxon>
    </lineage>
</organism>
<reference evidence="6" key="2">
    <citation type="submission" date="2016-02" db="EMBL/GenBank/DDBJ databases">
        <title>Draft genome sequence of five rapidly growing Mycobacterium species.</title>
        <authorList>
            <person name="Katahira K."/>
            <person name="Gotou Y."/>
            <person name="Iida K."/>
            <person name="Ogura Y."/>
            <person name="Hayashi T."/>
        </authorList>
    </citation>
    <scope>NUCLEOTIDE SEQUENCE [LARGE SCALE GENOMIC DNA]</scope>
    <source>
        <strain evidence="6">JCM15298</strain>
    </source>
</reference>
<evidence type="ECO:0000313" key="5">
    <source>
        <dbReference type="EMBL" id="GAS94617.1"/>
    </source>
</evidence>
<evidence type="ECO:0000313" key="6">
    <source>
        <dbReference type="Proteomes" id="UP000069443"/>
    </source>
</evidence>
<dbReference type="PANTHER" id="PTHR44688">
    <property type="entry name" value="DNA-BINDING TRANSCRIPTIONAL ACTIVATOR DEVR_DOSR"/>
    <property type="match status" value="1"/>
</dbReference>
<dbReference type="SUPFAM" id="SSF46894">
    <property type="entry name" value="C-terminal effector domain of the bipartite response regulators"/>
    <property type="match status" value="1"/>
</dbReference>
<comment type="caution">
    <text evidence="5">The sequence shown here is derived from an EMBL/GenBank/DDBJ whole genome shotgun (WGS) entry which is preliminary data.</text>
</comment>
<name>A0A100WAE7_MYCCR</name>
<evidence type="ECO:0000259" key="4">
    <source>
        <dbReference type="PROSITE" id="PS50043"/>
    </source>
</evidence>
<dbReference type="CDD" id="cd06170">
    <property type="entry name" value="LuxR_C_like"/>
    <property type="match status" value="1"/>
</dbReference>
<dbReference type="PROSITE" id="PS00622">
    <property type="entry name" value="HTH_LUXR_1"/>
    <property type="match status" value="1"/>
</dbReference>
<keyword evidence="2" id="KW-0238">DNA-binding</keyword>
<dbReference type="InterPro" id="IPR000792">
    <property type="entry name" value="Tscrpt_reg_LuxR_C"/>
</dbReference>
<dbReference type="PROSITE" id="PS50043">
    <property type="entry name" value="HTH_LUXR_2"/>
    <property type="match status" value="1"/>
</dbReference>
<keyword evidence="1" id="KW-0805">Transcription regulation</keyword>